<organism evidence="5 6">
    <name type="scientific">Cytospora mali</name>
    <name type="common">Apple Valsa canker fungus</name>
    <name type="synonym">Valsa mali</name>
    <dbReference type="NCBI Taxonomy" id="578113"/>
    <lineage>
        <taxon>Eukaryota</taxon>
        <taxon>Fungi</taxon>
        <taxon>Dikarya</taxon>
        <taxon>Ascomycota</taxon>
        <taxon>Pezizomycotina</taxon>
        <taxon>Sordariomycetes</taxon>
        <taxon>Sordariomycetidae</taxon>
        <taxon>Diaporthales</taxon>
        <taxon>Cytosporaceae</taxon>
        <taxon>Cytospora</taxon>
    </lineage>
</organism>
<gene>
    <name evidence="5" type="ORF">VM1G_07041</name>
</gene>
<dbReference type="EMBL" id="CM003104">
    <property type="protein sequence ID" value="KUI71470.1"/>
    <property type="molecule type" value="Genomic_DNA"/>
</dbReference>
<keyword evidence="2" id="KW-0378">Hydrolase</keyword>
<feature type="signal peptide" evidence="3">
    <location>
        <begin position="1"/>
        <end position="20"/>
    </location>
</feature>
<evidence type="ECO:0000256" key="3">
    <source>
        <dbReference type="SAM" id="SignalP"/>
    </source>
</evidence>
<evidence type="ECO:0000313" key="5">
    <source>
        <dbReference type="EMBL" id="KUI71470.1"/>
    </source>
</evidence>
<dbReference type="Pfam" id="PF13472">
    <property type="entry name" value="Lipase_GDSL_2"/>
    <property type="match status" value="1"/>
</dbReference>
<dbReference type="PANTHER" id="PTHR43695:SF1">
    <property type="entry name" value="RHAMNOGALACTURONAN ACETYLESTERASE"/>
    <property type="match status" value="1"/>
</dbReference>
<dbReference type="InterPro" id="IPR037459">
    <property type="entry name" value="RhgT-like"/>
</dbReference>
<protein>
    <submittedName>
        <fullName evidence="5">Rhamnogalacturonan acetylesterase</fullName>
    </submittedName>
</protein>
<reference evidence="5" key="1">
    <citation type="submission" date="2014-12" db="EMBL/GenBank/DDBJ databases">
        <title>Genome Sequence of Valsa Canker Pathogens Uncovers a Specific Adaption of Colonization on Woody Bark.</title>
        <authorList>
            <person name="Yin Z."/>
            <person name="Liu H."/>
            <person name="Gao X."/>
            <person name="Li Z."/>
            <person name="Song N."/>
            <person name="Ke X."/>
            <person name="Dai Q."/>
            <person name="Wu Y."/>
            <person name="Sun Y."/>
            <person name="Xu J.-R."/>
            <person name="Kang Z.K."/>
            <person name="Wang L."/>
            <person name="Huang L."/>
        </authorList>
    </citation>
    <scope>NUCLEOTIDE SEQUENCE [LARGE SCALE GENOMIC DNA]</scope>
    <source>
        <strain evidence="5">03-8</strain>
    </source>
</reference>
<dbReference type="SUPFAM" id="SSF52266">
    <property type="entry name" value="SGNH hydrolase"/>
    <property type="match status" value="1"/>
</dbReference>
<accession>A0A194W5Y2</accession>
<evidence type="ECO:0000256" key="1">
    <source>
        <dbReference type="ARBA" id="ARBA00008668"/>
    </source>
</evidence>
<feature type="chain" id="PRO_5008267200" evidence="3">
    <location>
        <begin position="21"/>
        <end position="279"/>
    </location>
</feature>
<dbReference type="GO" id="GO:0016787">
    <property type="term" value="F:hydrolase activity"/>
    <property type="evidence" value="ECO:0007669"/>
    <property type="project" value="UniProtKB-KW"/>
</dbReference>
<comment type="similarity">
    <text evidence="1">Belongs to the 'GDSL' lipolytic enzyme family.</text>
</comment>
<dbReference type="Gene3D" id="3.40.50.1110">
    <property type="entry name" value="SGNH hydrolase"/>
    <property type="match status" value="1"/>
</dbReference>
<dbReference type="OrthoDB" id="2141316at2759"/>
<dbReference type="InterPro" id="IPR013830">
    <property type="entry name" value="SGNH_hydro"/>
</dbReference>
<sequence length="279" mass="29930">MRRTAVLVSGGLSLLPAATAVTNIWLAGDSTMAKGGGGTGTEGWGQFLQYSLDKTKYVVNNEAVAGRSARSYWQEDRFQDIADEVASGDWVIIEFGHNDGGSLTPTDDGRTDCPGQGTEVCYSEYDGVNETIYTFPEYMIKATQLYRAKGAKVILSTATPDNPWETGTFTWVPNRFQYYDWLATSELGGPSDGVYFVPHGDYAAQVMDNLGETVVNDNYPNDHTHPSPYLSNYVAGSFVLGLKCGTSALGTAVINSTSSLTSTVLGSCLSLNSTVSALI</sequence>
<dbReference type="SMR" id="A0A194W5Y2"/>
<evidence type="ECO:0000313" key="6">
    <source>
        <dbReference type="Proteomes" id="UP000078559"/>
    </source>
</evidence>
<dbReference type="PANTHER" id="PTHR43695">
    <property type="entry name" value="PUTATIVE (AFU_ORTHOLOGUE AFUA_2G17250)-RELATED"/>
    <property type="match status" value="1"/>
</dbReference>
<dbReference type="AlphaFoldDB" id="A0A194W5Y2"/>
<dbReference type="Proteomes" id="UP000078559">
    <property type="component" value="Chromosome 7"/>
</dbReference>
<keyword evidence="6" id="KW-1185">Reference proteome</keyword>
<keyword evidence="3" id="KW-0732">Signal</keyword>
<name>A0A194W5Y2_CYTMA</name>
<proteinExistence type="inferred from homology"/>
<evidence type="ECO:0000256" key="2">
    <source>
        <dbReference type="ARBA" id="ARBA00022801"/>
    </source>
</evidence>
<evidence type="ECO:0000259" key="4">
    <source>
        <dbReference type="Pfam" id="PF13472"/>
    </source>
</evidence>
<dbReference type="InterPro" id="IPR036514">
    <property type="entry name" value="SGNH_hydro_sf"/>
</dbReference>
<feature type="domain" description="SGNH hydrolase-type esterase" evidence="4">
    <location>
        <begin position="27"/>
        <end position="228"/>
    </location>
</feature>